<dbReference type="PANTHER" id="PTHR10099:SF1">
    <property type="entry name" value="PHOSPHORIBOSYLFORMYLGLYCINAMIDINE SYNTHASE"/>
    <property type="match status" value="1"/>
</dbReference>
<dbReference type="HOGENOM" id="CLU_2031047_0_0_1"/>
<dbReference type="STRING" id="2903.R1FLZ3"/>
<dbReference type="GO" id="GO:0006164">
    <property type="term" value="P:purine nucleotide biosynthetic process"/>
    <property type="evidence" value="ECO:0007669"/>
    <property type="project" value="UniProtKB-KW"/>
</dbReference>
<dbReference type="AlphaFoldDB" id="A0A0D3KWC5"/>
<reference evidence="7" key="1">
    <citation type="journal article" date="2013" name="Nature">
        <title>Pan genome of the phytoplankton Emiliania underpins its global distribution.</title>
        <authorList>
            <person name="Read B.A."/>
            <person name="Kegel J."/>
            <person name="Klute M.J."/>
            <person name="Kuo A."/>
            <person name="Lefebvre S.C."/>
            <person name="Maumus F."/>
            <person name="Mayer C."/>
            <person name="Miller J."/>
            <person name="Monier A."/>
            <person name="Salamov A."/>
            <person name="Young J."/>
            <person name="Aguilar M."/>
            <person name="Claverie J.M."/>
            <person name="Frickenhaus S."/>
            <person name="Gonzalez K."/>
            <person name="Herman E.K."/>
            <person name="Lin Y.C."/>
            <person name="Napier J."/>
            <person name="Ogata H."/>
            <person name="Sarno A.F."/>
            <person name="Shmutz J."/>
            <person name="Schroeder D."/>
            <person name="de Vargas C."/>
            <person name="Verret F."/>
            <person name="von Dassow P."/>
            <person name="Valentin K."/>
            <person name="Van de Peer Y."/>
            <person name="Wheeler G."/>
            <person name="Dacks J.B."/>
            <person name="Delwiche C.F."/>
            <person name="Dyhrman S.T."/>
            <person name="Glockner G."/>
            <person name="John U."/>
            <person name="Richards T."/>
            <person name="Worden A.Z."/>
            <person name="Zhang X."/>
            <person name="Grigoriev I.V."/>
            <person name="Allen A.E."/>
            <person name="Bidle K."/>
            <person name="Borodovsky M."/>
            <person name="Bowler C."/>
            <person name="Brownlee C."/>
            <person name="Cock J.M."/>
            <person name="Elias M."/>
            <person name="Gladyshev V.N."/>
            <person name="Groth M."/>
            <person name="Guda C."/>
            <person name="Hadaegh A."/>
            <person name="Iglesias-Rodriguez M.D."/>
            <person name="Jenkins J."/>
            <person name="Jones B.M."/>
            <person name="Lawson T."/>
            <person name="Leese F."/>
            <person name="Lindquist E."/>
            <person name="Lobanov A."/>
            <person name="Lomsadze A."/>
            <person name="Malik S.B."/>
            <person name="Marsh M.E."/>
            <person name="Mackinder L."/>
            <person name="Mock T."/>
            <person name="Mueller-Roeber B."/>
            <person name="Pagarete A."/>
            <person name="Parker M."/>
            <person name="Probert I."/>
            <person name="Quesneville H."/>
            <person name="Raines C."/>
            <person name="Rensing S.A."/>
            <person name="Riano-Pachon D.M."/>
            <person name="Richier S."/>
            <person name="Rokitta S."/>
            <person name="Shiraiwa Y."/>
            <person name="Soanes D.M."/>
            <person name="van der Giezen M."/>
            <person name="Wahlund T.M."/>
            <person name="Williams B."/>
            <person name="Wilson W."/>
            <person name="Wolfe G."/>
            <person name="Wurch L.L."/>
        </authorList>
    </citation>
    <scope>NUCLEOTIDE SEQUENCE</scope>
</reference>
<dbReference type="Proteomes" id="UP000013827">
    <property type="component" value="Unassembled WGS sequence"/>
</dbReference>
<dbReference type="eggNOG" id="KOG1907">
    <property type="taxonomic scope" value="Eukaryota"/>
</dbReference>
<dbReference type="PaxDb" id="2903-EOD40060"/>
<evidence type="ECO:0000256" key="3">
    <source>
        <dbReference type="ARBA" id="ARBA00022755"/>
    </source>
</evidence>
<dbReference type="GO" id="GO:0005524">
    <property type="term" value="F:ATP binding"/>
    <property type="evidence" value="ECO:0007669"/>
    <property type="project" value="UniProtKB-KW"/>
</dbReference>
<organism evidence="6 7">
    <name type="scientific">Emiliania huxleyi (strain CCMP1516)</name>
    <dbReference type="NCBI Taxonomy" id="280463"/>
    <lineage>
        <taxon>Eukaryota</taxon>
        <taxon>Haptista</taxon>
        <taxon>Haptophyta</taxon>
        <taxon>Prymnesiophyceae</taxon>
        <taxon>Isochrysidales</taxon>
        <taxon>Noelaerhabdaceae</taxon>
        <taxon>Emiliania</taxon>
    </lineage>
</organism>
<dbReference type="KEGG" id="ehx:EMIHUDRAFT_260295"/>
<keyword evidence="7" id="KW-1185">Reference proteome</keyword>
<keyword evidence="2" id="KW-0547">Nucleotide-binding</keyword>
<accession>A0A0D3KWC5</accession>
<dbReference type="GO" id="GO:0004642">
    <property type="term" value="F:phosphoribosylformylglycinamidine synthase activity"/>
    <property type="evidence" value="ECO:0007669"/>
    <property type="project" value="TreeGrafter"/>
</dbReference>
<dbReference type="SUPFAM" id="SSF82697">
    <property type="entry name" value="PurS-like"/>
    <property type="match status" value="1"/>
</dbReference>
<evidence type="ECO:0000313" key="6">
    <source>
        <dbReference type="EnsemblProtists" id="EOD40060"/>
    </source>
</evidence>
<dbReference type="EnsemblProtists" id="EOD40060">
    <property type="protein sequence ID" value="EOD40060"/>
    <property type="gene ID" value="EMIHUDRAFT_260295"/>
</dbReference>
<evidence type="ECO:0000256" key="4">
    <source>
        <dbReference type="ARBA" id="ARBA00022840"/>
    </source>
</evidence>
<reference evidence="6" key="2">
    <citation type="submission" date="2024-10" db="UniProtKB">
        <authorList>
            <consortium name="EnsemblProtists"/>
        </authorList>
    </citation>
    <scope>IDENTIFICATION</scope>
</reference>
<dbReference type="RefSeq" id="XP_005792489.1">
    <property type="nucleotide sequence ID" value="XM_005792432.1"/>
</dbReference>
<keyword evidence="3" id="KW-0658">Purine biosynthesis</keyword>
<evidence type="ECO:0000259" key="5">
    <source>
        <dbReference type="Pfam" id="PF18076"/>
    </source>
</evidence>
<sequence length="122" mass="13105">MLLEVGPRLTFATAWSSNAVAICQSAGLRSVARVEMSRRYLISTAEPLTPALRAAVSAALHDRMTEQDSLDGSTPYSLPLEMVLGKLPPKTFVSDRKPYPSKPLSLPDGLTVADALGRPIAR</sequence>
<feature type="domain" description="Phosphoribosylformylglycinamidine synthase N-terminal" evidence="5">
    <location>
        <begin position="2"/>
        <end position="67"/>
    </location>
</feature>
<keyword evidence="1" id="KW-0436">Ligase</keyword>
<dbReference type="PANTHER" id="PTHR10099">
    <property type="entry name" value="PHOSPHORIBOSYLFORMYLGLYCINAMIDINE SYNTHASE"/>
    <property type="match status" value="1"/>
</dbReference>
<proteinExistence type="predicted"/>
<evidence type="ECO:0000256" key="2">
    <source>
        <dbReference type="ARBA" id="ARBA00022741"/>
    </source>
</evidence>
<evidence type="ECO:0000313" key="7">
    <source>
        <dbReference type="Proteomes" id="UP000013827"/>
    </source>
</evidence>
<dbReference type="GO" id="GO:0005737">
    <property type="term" value="C:cytoplasm"/>
    <property type="evidence" value="ECO:0007669"/>
    <property type="project" value="TreeGrafter"/>
</dbReference>
<evidence type="ECO:0000256" key="1">
    <source>
        <dbReference type="ARBA" id="ARBA00022598"/>
    </source>
</evidence>
<keyword evidence="4" id="KW-0067">ATP-binding</keyword>
<dbReference type="Pfam" id="PF18076">
    <property type="entry name" value="FGAR-AT_N"/>
    <property type="match status" value="1"/>
</dbReference>
<dbReference type="InterPro" id="IPR036604">
    <property type="entry name" value="PurS-like_sf"/>
</dbReference>
<name>A0A0D3KWC5_EMIH1</name>
<protein>
    <recommendedName>
        <fullName evidence="5">Phosphoribosylformylglycinamidine synthase N-terminal domain-containing protein</fullName>
    </recommendedName>
</protein>
<dbReference type="GeneID" id="17285332"/>
<dbReference type="InterPro" id="IPR040707">
    <property type="entry name" value="FGAR-AT_N"/>
</dbReference>